<evidence type="ECO:0000313" key="2">
    <source>
        <dbReference type="EMBL" id="MEV4921381.1"/>
    </source>
</evidence>
<gene>
    <name evidence="2" type="ORF">AB0L03_00765</name>
</gene>
<name>A0ABV3ILS1_9ACTN</name>
<dbReference type="Gene3D" id="3.40.50.1820">
    <property type="entry name" value="alpha/beta hydrolase"/>
    <property type="match status" value="1"/>
</dbReference>
<dbReference type="PANTHER" id="PTHR43194:SF5">
    <property type="entry name" value="PIMELOYL-[ACYL-CARRIER PROTEIN] METHYL ESTER ESTERASE"/>
    <property type="match status" value="1"/>
</dbReference>
<sequence>MTSIRAGRVRLNAERLGDPGDTGLPAVVLVHGLGPDSLAGYYFTIAAGIAAAGHGVVMYDQRGHGRSERPATGYRLEDFTADLRNLLDALGIHRPVVLVGNSFGGAVAIDFAVRHPHRVSRILLIESAPPTGDWPQRMSGFLSHCAETFRDARATDRMEKDHGRFAGRLARRARPLLDETTLIEDIAAGRVPGEDGLRSLAVPVLALYGADSSLAASAPALEKLLPYCRTVVVPGQGHTLLVDAPRTVGGLLLDWLREDLGRPAQLRLRTS</sequence>
<keyword evidence="3" id="KW-1185">Reference proteome</keyword>
<dbReference type="RefSeq" id="WP_366086274.1">
    <property type="nucleotide sequence ID" value="NZ_JBFASG010000001.1"/>
</dbReference>
<feature type="domain" description="AB hydrolase-1" evidence="1">
    <location>
        <begin position="25"/>
        <end position="175"/>
    </location>
</feature>
<comment type="caution">
    <text evidence="2">The sequence shown here is derived from an EMBL/GenBank/DDBJ whole genome shotgun (WGS) entry which is preliminary data.</text>
</comment>
<keyword evidence="2" id="KW-0378">Hydrolase</keyword>
<dbReference type="EMBL" id="JBFASG010000001">
    <property type="protein sequence ID" value="MEV4921381.1"/>
    <property type="molecule type" value="Genomic_DNA"/>
</dbReference>
<reference evidence="2 3" key="1">
    <citation type="submission" date="2024-06" db="EMBL/GenBank/DDBJ databases">
        <title>The Natural Products Discovery Center: Release of the First 8490 Sequenced Strains for Exploring Actinobacteria Biosynthetic Diversity.</title>
        <authorList>
            <person name="Kalkreuter E."/>
            <person name="Kautsar S.A."/>
            <person name="Yang D."/>
            <person name="Bader C.D."/>
            <person name="Teijaro C.N."/>
            <person name="Fluegel L."/>
            <person name="Davis C.M."/>
            <person name="Simpson J.R."/>
            <person name="Lauterbach L."/>
            <person name="Steele A.D."/>
            <person name="Gui C."/>
            <person name="Meng S."/>
            <person name="Li G."/>
            <person name="Viehrig K."/>
            <person name="Ye F."/>
            <person name="Su P."/>
            <person name="Kiefer A.F."/>
            <person name="Nichols A."/>
            <person name="Cepeda A.J."/>
            <person name="Yan W."/>
            <person name="Fan B."/>
            <person name="Jiang Y."/>
            <person name="Adhikari A."/>
            <person name="Zheng C.-J."/>
            <person name="Schuster L."/>
            <person name="Cowan T.M."/>
            <person name="Smanski M.J."/>
            <person name="Chevrette M.G."/>
            <person name="De Carvalho L.P.S."/>
            <person name="Shen B."/>
        </authorList>
    </citation>
    <scope>NUCLEOTIDE SEQUENCE [LARGE SCALE GENOMIC DNA]</scope>
    <source>
        <strain evidence="2 3">NPDC053791</strain>
    </source>
</reference>
<dbReference type="PRINTS" id="PR00111">
    <property type="entry name" value="ABHYDROLASE"/>
</dbReference>
<organism evidence="2 3">
    <name type="scientific">Streptomyces roseoverticillatus</name>
    <dbReference type="NCBI Taxonomy" id="66429"/>
    <lineage>
        <taxon>Bacteria</taxon>
        <taxon>Bacillati</taxon>
        <taxon>Actinomycetota</taxon>
        <taxon>Actinomycetes</taxon>
        <taxon>Kitasatosporales</taxon>
        <taxon>Streptomycetaceae</taxon>
        <taxon>Streptomyces</taxon>
    </lineage>
</organism>
<dbReference type="InterPro" id="IPR050228">
    <property type="entry name" value="Carboxylesterase_BioH"/>
</dbReference>
<evidence type="ECO:0000313" key="3">
    <source>
        <dbReference type="Proteomes" id="UP001552479"/>
    </source>
</evidence>
<accession>A0ABV3ILS1</accession>
<protein>
    <submittedName>
        <fullName evidence="2">Alpha/beta hydrolase</fullName>
    </submittedName>
</protein>
<dbReference type="InterPro" id="IPR000073">
    <property type="entry name" value="AB_hydrolase_1"/>
</dbReference>
<evidence type="ECO:0000259" key="1">
    <source>
        <dbReference type="Pfam" id="PF00561"/>
    </source>
</evidence>
<dbReference type="Proteomes" id="UP001552479">
    <property type="component" value="Unassembled WGS sequence"/>
</dbReference>
<dbReference type="GO" id="GO:0016787">
    <property type="term" value="F:hydrolase activity"/>
    <property type="evidence" value="ECO:0007669"/>
    <property type="project" value="UniProtKB-KW"/>
</dbReference>
<proteinExistence type="predicted"/>
<dbReference type="PANTHER" id="PTHR43194">
    <property type="entry name" value="HYDROLASE ALPHA/BETA FOLD FAMILY"/>
    <property type="match status" value="1"/>
</dbReference>
<dbReference type="Pfam" id="PF00561">
    <property type="entry name" value="Abhydrolase_1"/>
    <property type="match status" value="1"/>
</dbReference>
<dbReference type="SUPFAM" id="SSF53474">
    <property type="entry name" value="alpha/beta-Hydrolases"/>
    <property type="match status" value="1"/>
</dbReference>
<dbReference type="InterPro" id="IPR029058">
    <property type="entry name" value="AB_hydrolase_fold"/>
</dbReference>